<dbReference type="OrthoDB" id="390351at2759"/>
<dbReference type="EMBL" id="NWUJ01000002">
    <property type="protein sequence ID" value="PFH37179.1"/>
    <property type="molecule type" value="Genomic_DNA"/>
</dbReference>
<evidence type="ECO:0000313" key="4">
    <source>
        <dbReference type="Proteomes" id="UP000224006"/>
    </source>
</evidence>
<proteinExistence type="predicted"/>
<dbReference type="VEuPathDB" id="ToxoDB:BESB_036370"/>
<dbReference type="Proteomes" id="UP000224006">
    <property type="component" value="Chromosome II"/>
</dbReference>
<evidence type="ECO:0000259" key="2">
    <source>
        <dbReference type="PROSITE" id="PS51286"/>
    </source>
</evidence>
<feature type="domain" description="RAP" evidence="2">
    <location>
        <begin position="569"/>
        <end position="629"/>
    </location>
</feature>
<name>A0A2A9MH01_BESBE</name>
<evidence type="ECO:0000256" key="1">
    <source>
        <dbReference type="SAM" id="MobiDB-lite"/>
    </source>
</evidence>
<dbReference type="STRING" id="94643.A0A2A9MH01"/>
<sequence>MAACANGCRLGGRPQTVFADSAAWLSRRCCRPRANVFCRKCQELRKSSSRTLPALLQCSVPGSGADAAALAASHEHTCQSAARASSFAHATETTDAVVREGSAPSASPQKQTSSFGHPAHTHFAVARSTHASVLLNFSGSLTHRRFYSEAKGQTAALATMQDPVEVLNFFAVNELASTHLLVSCLRRVSALCDKRKPVLESVSKDERLQKLIQVITQRADDCDARCLVDLCWAVWGFRAAPDVVEQLMNRMANVIVRRENAFTPKQLGTIAFTFSWFRGTPTDTVADFVLAECVKLLPEMEPFHVTLLFGSLRRMRCLNRDVANLMIEKLTDDVDRFTSDDVVGVLRALAANSITRGFLLRRVATLVFDNMDSFTPKQLASILNSLSLLRFLTVENGEELLSRLRSSLYELPATSVAEILEALTILNFPRPEAVRTCIDLIAEKNGAVETEVWLRDHMVIVAHAVIQFQLYDKNPVVKPLLEEVFRSRVNSSRTHHRVEEIIHALELEKASPRVDVPPNWRAMVDQANREEQARLEYSGLQNELTLVLDSLRGKFQLQIQKNQPAGPYNVQFLDDETKICLEIDYPCCRTPHIIKGRHLKQLGYRYLLVDCWQWRRLRSEAEQTVFLKQLLSGPLLELGRLESDEPEH</sequence>
<dbReference type="Pfam" id="PF26188">
    <property type="entry name" value="RESC6"/>
    <property type="match status" value="1"/>
</dbReference>
<feature type="region of interest" description="Disordered" evidence="1">
    <location>
        <begin position="97"/>
        <end position="116"/>
    </location>
</feature>
<dbReference type="AlphaFoldDB" id="A0A2A9MH01"/>
<evidence type="ECO:0000313" key="3">
    <source>
        <dbReference type="EMBL" id="PFH37179.1"/>
    </source>
</evidence>
<reference evidence="3 4" key="1">
    <citation type="submission" date="2017-09" db="EMBL/GenBank/DDBJ databases">
        <title>Genome sequencing of Besnoitia besnoiti strain Bb-Ger1.</title>
        <authorList>
            <person name="Schares G."/>
            <person name="Venepally P."/>
            <person name="Lorenzi H.A."/>
        </authorList>
    </citation>
    <scope>NUCLEOTIDE SEQUENCE [LARGE SCALE GENOMIC DNA]</scope>
    <source>
        <strain evidence="3 4">Bb-Ger1</strain>
    </source>
</reference>
<comment type="caution">
    <text evidence="3">The sequence shown here is derived from an EMBL/GenBank/DDBJ whole genome shotgun (WGS) entry which is preliminary data.</text>
</comment>
<protein>
    <recommendedName>
        <fullName evidence="2">RAP domain-containing protein</fullName>
    </recommendedName>
</protein>
<dbReference type="KEGG" id="bbes:BESB_036370"/>
<feature type="compositionally biased region" description="Polar residues" evidence="1">
    <location>
        <begin position="104"/>
        <end position="115"/>
    </location>
</feature>
<dbReference type="InterPro" id="IPR058917">
    <property type="entry name" value="RESC6_dom"/>
</dbReference>
<dbReference type="GeneID" id="40308618"/>
<gene>
    <name evidence="3" type="ORF">BESB_036370</name>
</gene>
<dbReference type="InterPro" id="IPR013584">
    <property type="entry name" value="RAP"/>
</dbReference>
<keyword evidence="4" id="KW-1185">Reference proteome</keyword>
<accession>A0A2A9MH01</accession>
<dbReference type="PROSITE" id="PS51286">
    <property type="entry name" value="RAP"/>
    <property type="match status" value="1"/>
</dbReference>
<dbReference type="RefSeq" id="XP_029221188.1">
    <property type="nucleotide sequence ID" value="XM_029362223.1"/>
</dbReference>
<organism evidence="3 4">
    <name type="scientific">Besnoitia besnoiti</name>
    <name type="common">Apicomplexan protozoan</name>
    <dbReference type="NCBI Taxonomy" id="94643"/>
    <lineage>
        <taxon>Eukaryota</taxon>
        <taxon>Sar</taxon>
        <taxon>Alveolata</taxon>
        <taxon>Apicomplexa</taxon>
        <taxon>Conoidasida</taxon>
        <taxon>Coccidia</taxon>
        <taxon>Eucoccidiorida</taxon>
        <taxon>Eimeriorina</taxon>
        <taxon>Sarcocystidae</taxon>
        <taxon>Besnoitia</taxon>
    </lineage>
</organism>